<organism evidence="1 2">
    <name type="scientific">Hyphomicrobium nitrativorans NL23</name>
    <dbReference type="NCBI Taxonomy" id="1029756"/>
    <lineage>
        <taxon>Bacteria</taxon>
        <taxon>Pseudomonadati</taxon>
        <taxon>Pseudomonadota</taxon>
        <taxon>Alphaproteobacteria</taxon>
        <taxon>Hyphomicrobiales</taxon>
        <taxon>Hyphomicrobiaceae</taxon>
        <taxon>Hyphomicrobium</taxon>
    </lineage>
</organism>
<dbReference type="RefSeq" id="WP_023786465.1">
    <property type="nucleotide sequence ID" value="NC_022997.1"/>
</dbReference>
<proteinExistence type="predicted"/>
<keyword evidence="2" id="KW-1185">Reference proteome</keyword>
<sequence>MQRIRDVVARVIRLPWSLSAITAETGSGTGVPSSLQATITQLRYWMPTIADVAHIWESEGGGSWCFSLKPRAKGACPVSLMLRETGLFDLTIAGETYEDCVLEQFDDVLPLIERITEGHVVQRRWASRATGAVCGVETIVTLGPGRFWRGGPITPDGDAFARDHHFLPYRRI</sequence>
<dbReference type="OrthoDB" id="7932721at2"/>
<name>V5SHH4_9HYPH</name>
<protein>
    <submittedName>
        <fullName evidence="1">Uncharacterized protein</fullName>
    </submittedName>
</protein>
<dbReference type="AlphaFoldDB" id="V5SHH4"/>
<dbReference type="PATRIC" id="fig|1029756.8.peg.1120"/>
<dbReference type="STRING" id="1029756.W911_05315"/>
<gene>
    <name evidence="1" type="ORF">W911_05315</name>
</gene>
<dbReference type="KEGG" id="hni:W911_05315"/>
<evidence type="ECO:0000313" key="1">
    <source>
        <dbReference type="EMBL" id="AHB49993.1"/>
    </source>
</evidence>
<dbReference type="HOGENOM" id="CLU_1553188_0_0_5"/>
<dbReference type="Proteomes" id="UP000018542">
    <property type="component" value="Chromosome"/>
</dbReference>
<dbReference type="EMBL" id="CP006912">
    <property type="protein sequence ID" value="AHB49993.1"/>
    <property type="molecule type" value="Genomic_DNA"/>
</dbReference>
<reference evidence="1 2" key="1">
    <citation type="journal article" date="2014" name="Genome Announc.">
        <title>Complete Genome Sequence of Hyphomicrobium nitrativorans Strain NL23, a Denitrifying Bacterium Isolated from Biofilm of a Methanol-Fed Denitrification System Treating Seawater at the Montreal Biodome.</title>
        <authorList>
            <person name="Martineau C."/>
            <person name="Villeneuve C."/>
            <person name="Mauffrey F."/>
            <person name="Villemur R."/>
        </authorList>
    </citation>
    <scope>NUCLEOTIDE SEQUENCE [LARGE SCALE GENOMIC DNA]</scope>
    <source>
        <strain evidence="1">NL23</strain>
    </source>
</reference>
<accession>V5SHH4</accession>
<evidence type="ECO:0000313" key="2">
    <source>
        <dbReference type="Proteomes" id="UP000018542"/>
    </source>
</evidence>